<evidence type="ECO:0000313" key="2">
    <source>
        <dbReference type="EMBL" id="RPF28122.1"/>
    </source>
</evidence>
<dbReference type="PANTHER" id="PTHR34614:SF2">
    <property type="entry name" value="TRANSPOSASE IS4-LIKE DOMAIN-CONTAINING PROTEIN"/>
    <property type="match status" value="1"/>
</dbReference>
<organism evidence="2 3">
    <name type="scientific">Georgenia muralis</name>
    <dbReference type="NCBI Taxonomy" id="154117"/>
    <lineage>
        <taxon>Bacteria</taxon>
        <taxon>Bacillati</taxon>
        <taxon>Actinomycetota</taxon>
        <taxon>Actinomycetes</taxon>
        <taxon>Micrococcales</taxon>
        <taxon>Bogoriellaceae</taxon>
        <taxon>Georgenia</taxon>
    </lineage>
</organism>
<dbReference type="SUPFAM" id="SSF53098">
    <property type="entry name" value="Ribonuclease H-like"/>
    <property type="match status" value="1"/>
</dbReference>
<feature type="domain" description="Transposase IS4-like" evidence="1">
    <location>
        <begin position="176"/>
        <end position="445"/>
    </location>
</feature>
<proteinExistence type="predicted"/>
<evidence type="ECO:0000259" key="1">
    <source>
        <dbReference type="Pfam" id="PF01609"/>
    </source>
</evidence>
<sequence>MSPYIRKVKTASGATAVQIAEKRGGVRRIVEHLGSARDELELAVLVQAARERLNAGQDELDLGLDTPAVSSAVRAHVVGTSSRVLWEVLSDAYRVLGFESLKDEAFAAVVLARLVEPTSKADTVRVLEEIGVSAPHLNTLYAALRRAQGRDYRDRLAKACLAHSARTSGTAALVMYDVTTLHFENEDEDDLRKVGMSKEHRVDPQVQVGLLVDPGGFPLEVHLFEGNKAETTTIVPVLRAFQERHGVMDMVVVADAGMLSAANLNALEDAGFSFIVGSRLTKAPYDLAEHFERNGNYFDDGQILESTRVMGTGTNARERRVVYQWSFKRNKRDDRDINLMIAKAEKIAAGTAPLRKTRFLKVSGATKELDQATIDRARQLAGLKGYVTNLPVETMTGAAVISAYHDLWRVEQSFRMTKSDLRARPVFHHQREAIEAHLTVVFAALAISRYLTTATGKSLKKIVNTLRPLRSATISINGHHITADPAITPDAREILDHLPAITTTGH</sequence>
<dbReference type="AlphaFoldDB" id="A0A3N4ZRL2"/>
<dbReference type="Pfam" id="PF01609">
    <property type="entry name" value="DDE_Tnp_1"/>
    <property type="match status" value="1"/>
</dbReference>
<dbReference type="GO" id="GO:0006313">
    <property type="term" value="P:DNA transposition"/>
    <property type="evidence" value="ECO:0007669"/>
    <property type="project" value="InterPro"/>
</dbReference>
<accession>A0A3N4ZRL2</accession>
<dbReference type="RefSeq" id="WP_211338818.1">
    <property type="nucleotide sequence ID" value="NZ_RKRA01000001.1"/>
</dbReference>
<protein>
    <submittedName>
        <fullName evidence="2">DDE family transposase</fullName>
    </submittedName>
</protein>
<dbReference type="GO" id="GO:0003677">
    <property type="term" value="F:DNA binding"/>
    <property type="evidence" value="ECO:0007669"/>
    <property type="project" value="InterPro"/>
</dbReference>
<dbReference type="GO" id="GO:0004803">
    <property type="term" value="F:transposase activity"/>
    <property type="evidence" value="ECO:0007669"/>
    <property type="project" value="InterPro"/>
</dbReference>
<dbReference type="InterPro" id="IPR002559">
    <property type="entry name" value="Transposase_11"/>
</dbReference>
<dbReference type="NCBIfam" id="NF033559">
    <property type="entry name" value="transpos_IS1634"/>
    <property type="match status" value="2"/>
</dbReference>
<keyword evidence="3" id="KW-1185">Reference proteome</keyword>
<gene>
    <name evidence="2" type="ORF">EDD32_2634</name>
</gene>
<comment type="caution">
    <text evidence="2">The sequence shown here is derived from an EMBL/GenBank/DDBJ whole genome shotgun (WGS) entry which is preliminary data.</text>
</comment>
<name>A0A3N4ZRL2_9MICO</name>
<dbReference type="Proteomes" id="UP000280726">
    <property type="component" value="Unassembled WGS sequence"/>
</dbReference>
<dbReference type="InterPro" id="IPR047654">
    <property type="entry name" value="IS1634_transpos"/>
</dbReference>
<dbReference type="EMBL" id="RKRA01000001">
    <property type="protein sequence ID" value="RPF28122.1"/>
    <property type="molecule type" value="Genomic_DNA"/>
</dbReference>
<dbReference type="PANTHER" id="PTHR34614">
    <property type="match status" value="1"/>
</dbReference>
<dbReference type="InterPro" id="IPR012337">
    <property type="entry name" value="RNaseH-like_sf"/>
</dbReference>
<reference evidence="2 3" key="1">
    <citation type="submission" date="2018-11" db="EMBL/GenBank/DDBJ databases">
        <title>Sequencing the genomes of 1000 actinobacteria strains.</title>
        <authorList>
            <person name="Klenk H.-P."/>
        </authorList>
    </citation>
    <scope>NUCLEOTIDE SEQUENCE [LARGE SCALE GENOMIC DNA]</scope>
    <source>
        <strain evidence="2 3">DSM 14418</strain>
    </source>
</reference>
<evidence type="ECO:0000313" key="3">
    <source>
        <dbReference type="Proteomes" id="UP000280726"/>
    </source>
</evidence>